<protein>
    <submittedName>
        <fullName evidence="1">Uncharacterized protein</fullName>
    </submittedName>
</protein>
<keyword evidence="2" id="KW-1185">Reference proteome</keyword>
<dbReference type="AlphaFoldDB" id="A0AAN8ZYJ1"/>
<dbReference type="Proteomes" id="UP001381693">
    <property type="component" value="Unassembled WGS sequence"/>
</dbReference>
<evidence type="ECO:0000313" key="1">
    <source>
        <dbReference type="EMBL" id="KAK7068603.1"/>
    </source>
</evidence>
<proteinExistence type="predicted"/>
<accession>A0AAN8ZYJ1</accession>
<comment type="caution">
    <text evidence="1">The sequence shown here is derived from an EMBL/GenBank/DDBJ whole genome shotgun (WGS) entry which is preliminary data.</text>
</comment>
<dbReference type="EMBL" id="JAXCGZ010017183">
    <property type="protein sequence ID" value="KAK7068603.1"/>
    <property type="molecule type" value="Genomic_DNA"/>
</dbReference>
<evidence type="ECO:0000313" key="2">
    <source>
        <dbReference type="Proteomes" id="UP001381693"/>
    </source>
</evidence>
<gene>
    <name evidence="1" type="ORF">SK128_005682</name>
</gene>
<sequence>MVKTTLASIGALASAENSLPNHVLQRPMQNTDDLGKSLYLERFWLSVKDEQVVPSIYHNNRKGHVRDKRSTRVTKEKINVSETVDEDDKVFQVSSLIWQTVKDHVGGCLFILATDDPQKDFVMQLIRLVSLESQTLIILDMSKLGMETPENLLRSLLYADKTVCRTLLLDLTAGGETALFRLLASANLWLWSEAWIVMVGERARVDASLRDRTFRNVRYLMYLSLPEPLLESLVLPDKRQALHPSLNKQQGILYDVNDTAVLYGLCQFCESGKPGIRLLFSWWPLKKTLPTSFVPFPNQLENLQGLHLRVVMMPNFPYNDYQVVKNGSETKLIWFDSVDKKMLAIYSAKMNFT</sequence>
<reference evidence="1 2" key="1">
    <citation type="submission" date="2023-11" db="EMBL/GenBank/DDBJ databases">
        <title>Halocaridina rubra genome assembly.</title>
        <authorList>
            <person name="Smith C."/>
        </authorList>
    </citation>
    <scope>NUCLEOTIDE SEQUENCE [LARGE SCALE GENOMIC DNA]</scope>
    <source>
        <strain evidence="1">EP-1</strain>
        <tissue evidence="1">Whole</tissue>
    </source>
</reference>
<name>A0AAN8ZYJ1_HALRR</name>
<organism evidence="1 2">
    <name type="scientific">Halocaridina rubra</name>
    <name type="common">Hawaiian red shrimp</name>
    <dbReference type="NCBI Taxonomy" id="373956"/>
    <lineage>
        <taxon>Eukaryota</taxon>
        <taxon>Metazoa</taxon>
        <taxon>Ecdysozoa</taxon>
        <taxon>Arthropoda</taxon>
        <taxon>Crustacea</taxon>
        <taxon>Multicrustacea</taxon>
        <taxon>Malacostraca</taxon>
        <taxon>Eumalacostraca</taxon>
        <taxon>Eucarida</taxon>
        <taxon>Decapoda</taxon>
        <taxon>Pleocyemata</taxon>
        <taxon>Caridea</taxon>
        <taxon>Atyoidea</taxon>
        <taxon>Atyidae</taxon>
        <taxon>Halocaridina</taxon>
    </lineage>
</organism>